<keyword evidence="9" id="KW-0732">Signal</keyword>
<comment type="similarity">
    <text evidence="7">Belongs to the chloroperoxidase family.</text>
</comment>
<evidence type="ECO:0000256" key="6">
    <source>
        <dbReference type="ARBA" id="ARBA00023004"/>
    </source>
</evidence>
<keyword evidence="3" id="KW-0349">Heme</keyword>
<dbReference type="Gene3D" id="1.10.489.10">
    <property type="entry name" value="Chloroperoxidase-like"/>
    <property type="match status" value="1"/>
</dbReference>
<evidence type="ECO:0000256" key="9">
    <source>
        <dbReference type="SAM" id="SignalP"/>
    </source>
</evidence>
<dbReference type="InterPro" id="IPR000028">
    <property type="entry name" value="Chloroperoxidase"/>
</dbReference>
<feature type="signal peptide" evidence="9">
    <location>
        <begin position="1"/>
        <end position="20"/>
    </location>
</feature>
<dbReference type="Proteomes" id="UP000305067">
    <property type="component" value="Unassembled WGS sequence"/>
</dbReference>
<keyword evidence="12" id="KW-1185">Reference proteome</keyword>
<dbReference type="PROSITE" id="PS51405">
    <property type="entry name" value="HEME_HALOPEROXIDASE"/>
    <property type="match status" value="1"/>
</dbReference>
<evidence type="ECO:0000313" key="11">
    <source>
        <dbReference type="EMBL" id="TFK98054.1"/>
    </source>
</evidence>
<dbReference type="AlphaFoldDB" id="A0A5C3Q7I2"/>
<sequence length="367" mass="40812">MFRHLYLSVLLACLLVPSLAFPPPDLGKDGVNVKFPKPQKYTGPMKIPDREHPFKAPGPGDKRGPCPALNTLANHGYLPHNGVASANELITATTHAFNLGYNFSMAVSALAVLGRGNVLLDKVSIGGEHRLVPPLKGKIDGTPGGLSKHGRFEGDVSMTRVDAFHGDSGVFRMEMYEELLSFVDRYGDGDIVTPEVFAEYRFKRYNDAMADNPVLTWHSGRLGFSYGEAGFILNLFRNSKTGNLTRPDMDKFFIEERFPDNWYRRETPFEFNDIREAVDVVKDPHPVRPGKKDANGTYVLDTREVNPYLGTSCGTYYDLLVPNIAAVLLKTTGQTRKNVDTYLDAMYNLFIPFNCSGRLLPEGPAEL</sequence>
<evidence type="ECO:0000313" key="12">
    <source>
        <dbReference type="Proteomes" id="UP000305067"/>
    </source>
</evidence>
<keyword evidence="4" id="KW-0479">Metal-binding</keyword>
<keyword evidence="2 11" id="KW-0575">Peroxidase</keyword>
<feature type="compositionally biased region" description="Basic and acidic residues" evidence="8">
    <location>
        <begin position="47"/>
        <end position="64"/>
    </location>
</feature>
<keyword evidence="6" id="KW-0408">Iron</keyword>
<dbReference type="GO" id="GO:0046872">
    <property type="term" value="F:metal ion binding"/>
    <property type="evidence" value="ECO:0007669"/>
    <property type="project" value="UniProtKB-KW"/>
</dbReference>
<feature type="chain" id="PRO_5022811578" evidence="9">
    <location>
        <begin position="21"/>
        <end position="367"/>
    </location>
</feature>
<dbReference type="OrthoDB" id="2542103at2759"/>
<evidence type="ECO:0000256" key="4">
    <source>
        <dbReference type="ARBA" id="ARBA00022723"/>
    </source>
</evidence>
<keyword evidence="5" id="KW-0560">Oxidoreductase</keyword>
<name>A0A5C3Q7I2_9AGAR</name>
<dbReference type="SUPFAM" id="SSF47571">
    <property type="entry name" value="Cloroperoxidase"/>
    <property type="match status" value="1"/>
</dbReference>
<reference evidence="11 12" key="1">
    <citation type="journal article" date="2019" name="Nat. Ecol. Evol.">
        <title>Megaphylogeny resolves global patterns of mushroom evolution.</title>
        <authorList>
            <person name="Varga T."/>
            <person name="Krizsan K."/>
            <person name="Foldi C."/>
            <person name="Dima B."/>
            <person name="Sanchez-Garcia M."/>
            <person name="Sanchez-Ramirez S."/>
            <person name="Szollosi G.J."/>
            <person name="Szarkandi J.G."/>
            <person name="Papp V."/>
            <person name="Albert L."/>
            <person name="Andreopoulos W."/>
            <person name="Angelini C."/>
            <person name="Antonin V."/>
            <person name="Barry K.W."/>
            <person name="Bougher N.L."/>
            <person name="Buchanan P."/>
            <person name="Buyck B."/>
            <person name="Bense V."/>
            <person name="Catcheside P."/>
            <person name="Chovatia M."/>
            <person name="Cooper J."/>
            <person name="Damon W."/>
            <person name="Desjardin D."/>
            <person name="Finy P."/>
            <person name="Geml J."/>
            <person name="Haridas S."/>
            <person name="Hughes K."/>
            <person name="Justo A."/>
            <person name="Karasinski D."/>
            <person name="Kautmanova I."/>
            <person name="Kiss B."/>
            <person name="Kocsube S."/>
            <person name="Kotiranta H."/>
            <person name="LaButti K.M."/>
            <person name="Lechner B.E."/>
            <person name="Liimatainen K."/>
            <person name="Lipzen A."/>
            <person name="Lukacs Z."/>
            <person name="Mihaltcheva S."/>
            <person name="Morgado L.N."/>
            <person name="Niskanen T."/>
            <person name="Noordeloos M.E."/>
            <person name="Ohm R.A."/>
            <person name="Ortiz-Santana B."/>
            <person name="Ovrebo C."/>
            <person name="Racz N."/>
            <person name="Riley R."/>
            <person name="Savchenko A."/>
            <person name="Shiryaev A."/>
            <person name="Soop K."/>
            <person name="Spirin V."/>
            <person name="Szebenyi C."/>
            <person name="Tomsovsky M."/>
            <person name="Tulloss R.E."/>
            <person name="Uehling J."/>
            <person name="Grigoriev I.V."/>
            <person name="Vagvolgyi C."/>
            <person name="Papp T."/>
            <person name="Martin F.M."/>
            <person name="Miettinen O."/>
            <person name="Hibbett D.S."/>
            <person name="Nagy L.G."/>
        </authorList>
    </citation>
    <scope>NUCLEOTIDE SEQUENCE [LARGE SCALE GENOMIC DNA]</scope>
    <source>
        <strain evidence="11 12">CBS 309.79</strain>
    </source>
</reference>
<evidence type="ECO:0000256" key="7">
    <source>
        <dbReference type="ARBA" id="ARBA00025795"/>
    </source>
</evidence>
<dbReference type="EMBL" id="ML178842">
    <property type="protein sequence ID" value="TFK98054.1"/>
    <property type="molecule type" value="Genomic_DNA"/>
</dbReference>
<dbReference type="PANTHER" id="PTHR33577">
    <property type="entry name" value="STERIGMATOCYSTIN BIOSYNTHESIS PEROXIDASE STCC-RELATED"/>
    <property type="match status" value="1"/>
</dbReference>
<feature type="region of interest" description="Disordered" evidence="8">
    <location>
        <begin position="41"/>
        <end position="65"/>
    </location>
</feature>
<evidence type="ECO:0000256" key="1">
    <source>
        <dbReference type="ARBA" id="ARBA00001970"/>
    </source>
</evidence>
<dbReference type="InterPro" id="IPR036851">
    <property type="entry name" value="Chloroperoxidase-like_sf"/>
</dbReference>
<evidence type="ECO:0000256" key="5">
    <source>
        <dbReference type="ARBA" id="ARBA00023002"/>
    </source>
</evidence>
<proteinExistence type="inferred from homology"/>
<dbReference type="Pfam" id="PF01328">
    <property type="entry name" value="Peroxidase_2"/>
    <property type="match status" value="1"/>
</dbReference>
<evidence type="ECO:0000256" key="8">
    <source>
        <dbReference type="SAM" id="MobiDB-lite"/>
    </source>
</evidence>
<organism evidence="11 12">
    <name type="scientific">Pterulicium gracile</name>
    <dbReference type="NCBI Taxonomy" id="1884261"/>
    <lineage>
        <taxon>Eukaryota</taxon>
        <taxon>Fungi</taxon>
        <taxon>Dikarya</taxon>
        <taxon>Basidiomycota</taxon>
        <taxon>Agaricomycotina</taxon>
        <taxon>Agaricomycetes</taxon>
        <taxon>Agaricomycetidae</taxon>
        <taxon>Agaricales</taxon>
        <taxon>Pleurotineae</taxon>
        <taxon>Pterulaceae</taxon>
        <taxon>Pterulicium</taxon>
    </lineage>
</organism>
<evidence type="ECO:0000256" key="3">
    <source>
        <dbReference type="ARBA" id="ARBA00022617"/>
    </source>
</evidence>
<evidence type="ECO:0000256" key="2">
    <source>
        <dbReference type="ARBA" id="ARBA00022559"/>
    </source>
</evidence>
<gene>
    <name evidence="11" type="ORF">BDV98DRAFT_658176</name>
</gene>
<comment type="cofactor">
    <cofactor evidence="1">
        <name>heme b</name>
        <dbReference type="ChEBI" id="CHEBI:60344"/>
    </cofactor>
</comment>
<dbReference type="GO" id="GO:0004601">
    <property type="term" value="F:peroxidase activity"/>
    <property type="evidence" value="ECO:0007669"/>
    <property type="project" value="UniProtKB-KW"/>
</dbReference>
<dbReference type="PANTHER" id="PTHR33577:SF16">
    <property type="entry name" value="HEME HALOPEROXIDASE FAMILY PROFILE DOMAIN-CONTAINING PROTEIN"/>
    <property type="match status" value="1"/>
</dbReference>
<evidence type="ECO:0000259" key="10">
    <source>
        <dbReference type="PROSITE" id="PS51405"/>
    </source>
</evidence>
<feature type="domain" description="Heme haloperoxidase family profile" evidence="10">
    <location>
        <begin position="50"/>
        <end position="276"/>
    </location>
</feature>
<protein>
    <submittedName>
        <fullName evidence="11">Chloroperoxidase</fullName>
    </submittedName>
</protein>
<accession>A0A5C3Q7I2</accession>